<protein>
    <submittedName>
        <fullName evidence="3">C4-dicarboxylate TRAP transporter substrate-binding protein</fullName>
    </submittedName>
</protein>
<keyword evidence="4" id="KW-1185">Reference proteome</keyword>
<dbReference type="PANTHER" id="PTHR33376">
    <property type="match status" value="1"/>
</dbReference>
<sequence length="372" mass="40574">MKIRMLSLTVAAASMLAMAVPSVQAKTIRAVSGFGPAHVLATTAYPKMSEKLQEFTNGEWKIRDTPSGLLSIGEMNEGLKNGVAEMGTIIMPYFAADYSESALVAELSIVGADNRAISSAVTEYISTCNECLAEFKANGQVYTGSDATVTYELLTTKPVRNSADLKGMRIRTAGSVFTRFVSDMGGVAVQMPSSELFEGLSSGVLDGTYSSTPDLKNSRLYDVVKYVTNIHQGVFNASAFPNIGSKLWSKMDEKERQALVHAAQYAQVASIYGWINTLEEATREGKKAGIQFLEPDDSLKAKAAQFKKDHLATVAKTLEERGVKNAQAKVDRYIALVEKWSKLVASVSSEDELAELRYQEIWAKRDLSHYGN</sequence>
<dbReference type="RefSeq" id="WP_416206545.1">
    <property type="nucleotide sequence ID" value="NZ_JBBKTX010000017.1"/>
</dbReference>
<organism evidence="3 4">
    <name type="scientific">Oceanobacter antarcticus</name>
    <dbReference type="NCBI Taxonomy" id="3133425"/>
    <lineage>
        <taxon>Bacteria</taxon>
        <taxon>Pseudomonadati</taxon>
        <taxon>Pseudomonadota</taxon>
        <taxon>Gammaproteobacteria</taxon>
        <taxon>Oceanospirillales</taxon>
        <taxon>Oceanospirillaceae</taxon>
        <taxon>Oceanobacter</taxon>
    </lineage>
</organism>
<evidence type="ECO:0000256" key="2">
    <source>
        <dbReference type="SAM" id="SignalP"/>
    </source>
</evidence>
<accession>A0ABW8NKK6</accession>
<dbReference type="EMBL" id="JBBKTX010000017">
    <property type="protein sequence ID" value="MFK4753515.1"/>
    <property type="molecule type" value="Genomic_DNA"/>
</dbReference>
<feature type="chain" id="PRO_5046638384" evidence="2">
    <location>
        <begin position="26"/>
        <end position="372"/>
    </location>
</feature>
<proteinExistence type="predicted"/>
<dbReference type="Proteomes" id="UP001620597">
    <property type="component" value="Unassembled WGS sequence"/>
</dbReference>
<comment type="caution">
    <text evidence="3">The sequence shown here is derived from an EMBL/GenBank/DDBJ whole genome shotgun (WGS) entry which is preliminary data.</text>
</comment>
<keyword evidence="1 2" id="KW-0732">Signal</keyword>
<dbReference type="Gene3D" id="3.40.190.170">
    <property type="entry name" value="Bacterial extracellular solute-binding protein, family 7"/>
    <property type="match status" value="1"/>
</dbReference>
<dbReference type="CDD" id="cd13666">
    <property type="entry name" value="PBP2_TRAP_DctP_like_1"/>
    <property type="match status" value="1"/>
</dbReference>
<dbReference type="PANTHER" id="PTHR33376:SF15">
    <property type="entry name" value="BLL6794 PROTEIN"/>
    <property type="match status" value="1"/>
</dbReference>
<dbReference type="NCBIfam" id="NF037995">
    <property type="entry name" value="TRAP_S1"/>
    <property type="match status" value="1"/>
</dbReference>
<reference evidence="3 4" key="1">
    <citation type="submission" date="2024-03" db="EMBL/GenBank/DDBJ databases">
        <title>High-quality draft genome sequence of Oceanobacter sp. wDCs-4.</title>
        <authorList>
            <person name="Dong C."/>
        </authorList>
    </citation>
    <scope>NUCLEOTIDE SEQUENCE [LARGE SCALE GENOMIC DNA]</scope>
    <source>
        <strain evidence="4">wDCs-4</strain>
    </source>
</reference>
<name>A0ABW8NKK6_9GAMM</name>
<dbReference type="InterPro" id="IPR038404">
    <property type="entry name" value="TRAP_DctP_sf"/>
</dbReference>
<feature type="signal peptide" evidence="2">
    <location>
        <begin position="1"/>
        <end position="25"/>
    </location>
</feature>
<gene>
    <name evidence="3" type="ORF">WG929_13955</name>
</gene>
<evidence type="ECO:0000313" key="3">
    <source>
        <dbReference type="EMBL" id="MFK4753515.1"/>
    </source>
</evidence>
<evidence type="ECO:0000313" key="4">
    <source>
        <dbReference type="Proteomes" id="UP001620597"/>
    </source>
</evidence>
<evidence type="ECO:0000256" key="1">
    <source>
        <dbReference type="ARBA" id="ARBA00022729"/>
    </source>
</evidence>
<dbReference type="Pfam" id="PF03480">
    <property type="entry name" value="DctP"/>
    <property type="match status" value="1"/>
</dbReference>
<dbReference type="InterPro" id="IPR018389">
    <property type="entry name" value="DctP_fam"/>
</dbReference>